<sequence>MTMSKSVAGIGQTEQEAVYIGGKRFAGALTNARPFYGFGDTKDVRCIKGFCYRDLKNRGFDNGDIRTSVVKELIIHERDIYAITMNSAYRLDNVCLLAFLASGVA</sequence>
<dbReference type="EMBL" id="GU070616">
    <property type="protein sequence ID" value="ADP02633.1"/>
    <property type="molecule type" value="Genomic_DNA"/>
</dbReference>
<keyword evidence="2" id="KW-1185">Reference proteome</keyword>
<dbReference type="OrthoDB" id="25129at10239"/>
<accession>G3BMA3</accession>
<dbReference type="RefSeq" id="YP_004894044.1">
    <property type="nucleotide sequence ID" value="NC_016071.1"/>
</dbReference>
<gene>
    <name evidence="1" type="primary">237</name>
</gene>
<protein>
    <submittedName>
        <fullName evidence="1">Uncharacterized protein 237</fullName>
    </submittedName>
</protein>
<organism evidence="1 2">
    <name type="scientific">Salmonella phage PVPSE1</name>
    <dbReference type="NCBI Taxonomy" id="889338"/>
    <lineage>
        <taxon>Viruses</taxon>
        <taxon>Duplodnaviria</taxon>
        <taxon>Heunggongvirae</taxon>
        <taxon>Uroviricota</taxon>
        <taxon>Caudoviricetes</taxon>
        <taxon>Vequintavirinae</taxon>
        <taxon>Seunavirus</taxon>
        <taxon>Seunavirus PVPSE1</taxon>
    </lineage>
</organism>
<evidence type="ECO:0000313" key="1">
    <source>
        <dbReference type="EMBL" id="ADP02633.1"/>
    </source>
</evidence>
<name>G3BMA3_9CAUD</name>
<dbReference type="GeneID" id="11258218"/>
<dbReference type="Proteomes" id="UP000008530">
    <property type="component" value="Segment"/>
</dbReference>
<evidence type="ECO:0000313" key="2">
    <source>
        <dbReference type="Proteomes" id="UP000008530"/>
    </source>
</evidence>
<proteinExistence type="predicted"/>
<dbReference type="KEGG" id="vg:11258218"/>
<reference evidence="1 2" key="1">
    <citation type="journal article" date="2011" name="J. Virol.">
        <title>Genomic and proteomic characterization of the broad host range Salmonella phage PVP-SE1 - The creation of a new phage genus.</title>
        <authorList>
            <person name="Santos S.B."/>
            <person name="Kropinski A.M."/>
            <person name="Ceyssens P.J."/>
            <person name="Ackermann H.W."/>
            <person name="Villegas A."/>
            <person name="Lavigne R."/>
            <person name="Krylov V.N."/>
            <person name="Carvalho C.M."/>
            <person name="Ferreira E.C."/>
            <person name="Azeredo J."/>
        </authorList>
    </citation>
    <scope>NUCLEOTIDE SEQUENCE [LARGE SCALE GENOMIC DNA]</scope>
    <source>
        <strain evidence="1">PVP-SE1</strain>
    </source>
</reference>